<dbReference type="InterPro" id="IPR036779">
    <property type="entry name" value="LysM_dom_sf"/>
</dbReference>
<dbReference type="Pfam" id="PF23473">
    <property type="entry name" value="LysM3_LYK4_5"/>
    <property type="match status" value="1"/>
</dbReference>
<dbReference type="PROSITE" id="PS00108">
    <property type="entry name" value="PROTEIN_KINASE_ST"/>
    <property type="match status" value="1"/>
</dbReference>
<dbReference type="PROSITE" id="PS50011">
    <property type="entry name" value="PROTEIN_KINASE_DOM"/>
    <property type="match status" value="1"/>
</dbReference>
<dbReference type="InterPro" id="IPR011009">
    <property type="entry name" value="Kinase-like_dom_sf"/>
</dbReference>
<protein>
    <submittedName>
        <fullName evidence="12">Serine/threonine protein kinase</fullName>
        <ecNumber evidence="12">2.7.11.1</ecNumber>
    </submittedName>
</protein>
<evidence type="ECO:0000256" key="6">
    <source>
        <dbReference type="ARBA" id="ARBA00022840"/>
    </source>
</evidence>
<reference evidence="13" key="1">
    <citation type="journal article" date="2018" name="Gigascience">
        <title>Genome assembly of the Pink Ipe (Handroanthus impetiginosus, Bignoniaceae), a highly valued, ecologically keystone Neotropical timber forest tree.</title>
        <authorList>
            <person name="Silva-Junior O.B."/>
            <person name="Grattapaglia D."/>
            <person name="Novaes E."/>
            <person name="Collevatti R.G."/>
        </authorList>
    </citation>
    <scope>NUCLEOTIDE SEQUENCE [LARGE SCALE GENOMIC DNA]</scope>
    <source>
        <strain evidence="13">cv. UFG-1</strain>
    </source>
</reference>
<evidence type="ECO:0000256" key="8">
    <source>
        <dbReference type="ARBA" id="ARBA00023136"/>
    </source>
</evidence>
<keyword evidence="12" id="KW-0418">Kinase</keyword>
<dbReference type="OrthoDB" id="4062651at2759"/>
<comment type="subcellular location">
    <subcellularLocation>
        <location evidence="1">Cell membrane</location>
        <topology evidence="1">Single-pass membrane protein</topology>
    </subcellularLocation>
</comment>
<keyword evidence="13" id="KW-1185">Reference proteome</keyword>
<dbReference type="InterPro" id="IPR056561">
    <property type="entry name" value="NFP_LYK_LysM1"/>
</dbReference>
<evidence type="ECO:0000256" key="4">
    <source>
        <dbReference type="ARBA" id="ARBA00022729"/>
    </source>
</evidence>
<dbReference type="InterPro" id="IPR008271">
    <property type="entry name" value="Ser/Thr_kinase_AS"/>
</dbReference>
<dbReference type="Pfam" id="PF23472">
    <property type="entry name" value="LysM2_CERK1_LYK3_4_5"/>
    <property type="match status" value="1"/>
</dbReference>
<keyword evidence="9" id="KW-1015">Disulfide bond</keyword>
<keyword evidence="6" id="KW-0067">ATP-binding</keyword>
<organism evidence="12 13">
    <name type="scientific">Handroanthus impetiginosus</name>
    <dbReference type="NCBI Taxonomy" id="429701"/>
    <lineage>
        <taxon>Eukaryota</taxon>
        <taxon>Viridiplantae</taxon>
        <taxon>Streptophyta</taxon>
        <taxon>Embryophyta</taxon>
        <taxon>Tracheophyta</taxon>
        <taxon>Spermatophyta</taxon>
        <taxon>Magnoliopsida</taxon>
        <taxon>eudicotyledons</taxon>
        <taxon>Gunneridae</taxon>
        <taxon>Pentapetalae</taxon>
        <taxon>asterids</taxon>
        <taxon>lamiids</taxon>
        <taxon>Lamiales</taxon>
        <taxon>Bignoniaceae</taxon>
        <taxon>Crescentiina</taxon>
        <taxon>Tabebuia alliance</taxon>
        <taxon>Handroanthus</taxon>
    </lineage>
</organism>
<evidence type="ECO:0000256" key="2">
    <source>
        <dbReference type="ARBA" id="ARBA00022475"/>
    </source>
</evidence>
<dbReference type="Pfam" id="PF23446">
    <property type="entry name" value="LysM1_NFP_LYK"/>
    <property type="match status" value="1"/>
</dbReference>
<evidence type="ECO:0000259" key="11">
    <source>
        <dbReference type="PROSITE" id="PS50011"/>
    </source>
</evidence>
<feature type="domain" description="Protein kinase" evidence="11">
    <location>
        <begin position="238"/>
        <end position="536"/>
    </location>
</feature>
<dbReference type="InterPro" id="IPR052611">
    <property type="entry name" value="Plant_RLK_LysM"/>
</dbReference>
<dbReference type="GO" id="GO:0004674">
    <property type="term" value="F:protein serine/threonine kinase activity"/>
    <property type="evidence" value="ECO:0007669"/>
    <property type="project" value="UniProtKB-KW"/>
</dbReference>
<keyword evidence="5" id="KW-0547">Nucleotide-binding</keyword>
<evidence type="ECO:0000313" key="13">
    <source>
        <dbReference type="Proteomes" id="UP000231279"/>
    </source>
</evidence>
<evidence type="ECO:0000256" key="5">
    <source>
        <dbReference type="ARBA" id="ARBA00022741"/>
    </source>
</evidence>
<keyword evidence="2" id="KW-1003">Cell membrane</keyword>
<sequence length="552" mass="61961">MFRSKSPYVSVSSISELTSSDPKEVAIINNVASSAVFPLDNEVIVPVMCSCSGQYYQANTSYVVSGDEDTYFTIANKKFQGLTTCDALKRENPYDEFHLFSGLKLQVPLRCACPTEDQIANGIKFVLTFLFTLNDTVPQISNKFNVSAKSVAEANGFYDENPVLYPFTTILIPLPKEPLSSQIKSFHPKATHKASHKGIFLGTGTGAALAVLFFVLFLGFFYYRRRTINDASWRLRQERKKQKLPENLLNKVIETLKIYTYEELKAATDDFNPQKRLSKSVYRGTLRGKLLAIKKMRTDVSKEIKILGNINHFNLISLYGVCEHGGIFYLVYEFLEEGSLKDWLHKENSPLAHSWNHRILIALDVANGLDYLHNFTSPAYVHKDIKSCNILLNGNLRAKIANFSLARENGNSESNHVVGEKGYMAPEYMQARKTTPKVDVYAFGVVLLELITGREAVFLRDDEEVLLSETVVSVTNGTDEGARITDLIDPRLQVKNPLGYIIDHNEVALCLLRLSLACLAREPEQRLSIAEVVPALMKIQLGVLNSESFSIE</sequence>
<dbReference type="AlphaFoldDB" id="A0A2G9HVH2"/>
<evidence type="ECO:0000256" key="9">
    <source>
        <dbReference type="ARBA" id="ARBA00023157"/>
    </source>
</evidence>
<keyword evidence="3 10" id="KW-0812">Transmembrane</keyword>
<gene>
    <name evidence="12" type="ORF">CDL12_05788</name>
</gene>
<keyword evidence="12" id="KW-0723">Serine/threonine-protein kinase</keyword>
<dbReference type="InterPro" id="IPR056563">
    <property type="entry name" value="LysM3_LYK4_5"/>
</dbReference>
<dbReference type="EMBL" id="NKXS01000931">
    <property type="protein sequence ID" value="PIN21518.1"/>
    <property type="molecule type" value="Genomic_DNA"/>
</dbReference>
<dbReference type="FunFam" id="1.10.510.10:FF:000468">
    <property type="entry name" value="PTI1-like tyrosine-protein kinase 3"/>
    <property type="match status" value="1"/>
</dbReference>
<evidence type="ECO:0000313" key="12">
    <source>
        <dbReference type="EMBL" id="PIN21518.1"/>
    </source>
</evidence>
<dbReference type="SMART" id="SM00220">
    <property type="entry name" value="S_TKc"/>
    <property type="match status" value="1"/>
</dbReference>
<dbReference type="InterPro" id="IPR000719">
    <property type="entry name" value="Prot_kinase_dom"/>
</dbReference>
<name>A0A2G9HVH2_9LAMI</name>
<dbReference type="Gene3D" id="1.10.510.10">
    <property type="entry name" value="Transferase(Phosphotransferase) domain 1"/>
    <property type="match status" value="1"/>
</dbReference>
<dbReference type="Gene3D" id="3.30.200.20">
    <property type="entry name" value="Phosphorylase Kinase, domain 1"/>
    <property type="match status" value="1"/>
</dbReference>
<keyword evidence="7 10" id="KW-1133">Transmembrane helix</keyword>
<dbReference type="Proteomes" id="UP000231279">
    <property type="component" value="Unassembled WGS sequence"/>
</dbReference>
<comment type="caution">
    <text evidence="12">The sequence shown here is derived from an EMBL/GenBank/DDBJ whole genome shotgun (WGS) entry which is preliminary data.</text>
</comment>
<dbReference type="SUPFAM" id="SSF56112">
    <property type="entry name" value="Protein kinase-like (PK-like)"/>
    <property type="match status" value="1"/>
</dbReference>
<evidence type="ECO:0000256" key="10">
    <source>
        <dbReference type="SAM" id="Phobius"/>
    </source>
</evidence>
<dbReference type="GO" id="GO:0005524">
    <property type="term" value="F:ATP binding"/>
    <property type="evidence" value="ECO:0007669"/>
    <property type="project" value="UniProtKB-KW"/>
</dbReference>
<keyword evidence="12" id="KW-0808">Transferase</keyword>
<dbReference type="GO" id="GO:0051707">
    <property type="term" value="P:response to other organism"/>
    <property type="evidence" value="ECO:0007669"/>
    <property type="project" value="UniProtKB-ARBA"/>
</dbReference>
<dbReference type="STRING" id="429701.A0A2G9HVH2"/>
<dbReference type="PANTHER" id="PTHR45927">
    <property type="entry name" value="LYSM-DOMAIN RECEPTOR-LIKE KINASE-RELATED"/>
    <property type="match status" value="1"/>
</dbReference>
<keyword evidence="4" id="KW-0732">Signal</keyword>
<accession>A0A2G9HVH2</accession>
<dbReference type="EC" id="2.7.11.1" evidence="12"/>
<feature type="transmembrane region" description="Helical" evidence="10">
    <location>
        <begin position="199"/>
        <end position="223"/>
    </location>
</feature>
<dbReference type="InterPro" id="IPR056562">
    <property type="entry name" value="LysM2_CERK1_LYK3_4_5"/>
</dbReference>
<dbReference type="GO" id="GO:0005886">
    <property type="term" value="C:plasma membrane"/>
    <property type="evidence" value="ECO:0007669"/>
    <property type="project" value="UniProtKB-SubCell"/>
</dbReference>
<dbReference type="PANTHER" id="PTHR45927:SF5">
    <property type="entry name" value="PROTEIN KINASE DOMAIN-CONTAINING PROTEIN"/>
    <property type="match status" value="1"/>
</dbReference>
<evidence type="ECO:0000256" key="7">
    <source>
        <dbReference type="ARBA" id="ARBA00022989"/>
    </source>
</evidence>
<dbReference type="Gene3D" id="3.10.350.10">
    <property type="entry name" value="LysM domain"/>
    <property type="match status" value="1"/>
</dbReference>
<dbReference type="Pfam" id="PF00069">
    <property type="entry name" value="Pkinase"/>
    <property type="match status" value="1"/>
</dbReference>
<evidence type="ECO:0000256" key="1">
    <source>
        <dbReference type="ARBA" id="ARBA00004162"/>
    </source>
</evidence>
<proteinExistence type="predicted"/>
<evidence type="ECO:0000256" key="3">
    <source>
        <dbReference type="ARBA" id="ARBA00022692"/>
    </source>
</evidence>
<keyword evidence="8 10" id="KW-0472">Membrane</keyword>